<dbReference type="InterPro" id="IPR012337">
    <property type="entry name" value="RNaseH-like_sf"/>
</dbReference>
<dbReference type="InterPro" id="IPR041588">
    <property type="entry name" value="Integrase_H2C2"/>
</dbReference>
<dbReference type="GO" id="GO:0015074">
    <property type="term" value="P:DNA integration"/>
    <property type="evidence" value="ECO:0007669"/>
    <property type="project" value="InterPro"/>
</dbReference>
<dbReference type="GO" id="GO:0003676">
    <property type="term" value="F:nucleic acid binding"/>
    <property type="evidence" value="ECO:0007669"/>
    <property type="project" value="InterPro"/>
</dbReference>
<dbReference type="SUPFAM" id="SSF53098">
    <property type="entry name" value="Ribonuclease H-like"/>
    <property type="match status" value="1"/>
</dbReference>
<accession>A5B0T5</accession>
<dbReference type="InterPro" id="IPR005162">
    <property type="entry name" value="Retrotrans_gag_dom"/>
</dbReference>
<dbReference type="Gene3D" id="3.30.420.10">
    <property type="entry name" value="Ribonuclease H-like superfamily/Ribonuclease H"/>
    <property type="match status" value="1"/>
</dbReference>
<dbReference type="Pfam" id="PF17921">
    <property type="entry name" value="Integrase_H2C2"/>
    <property type="match status" value="1"/>
</dbReference>
<dbReference type="PROSITE" id="PS50994">
    <property type="entry name" value="INTEGRASE"/>
    <property type="match status" value="1"/>
</dbReference>
<dbReference type="AlphaFoldDB" id="A5B0T5"/>
<sequence length="1162" mass="130847">MDGTSTSVIRVSSTGGRLMLVDGASLRADVCLVSLVGATPPLICTLPDQVRESPVTMRVFTGVGFTGDKFRGWKPGAGGEIRREDISESILEELAALEKCGGDPSPCMGPTARDMDGHAGGQSAWRLVAQEHSGGERHFDVDWSPIIEDLYSPELGFMDICVARNPLGCRGSVCVEVMPTLYGSTPSLRRRAEGCVLPEGTIASAKDLLKSIDTFSLGSTSWIRVEGRLIKVSDQSDQRSYQIDMDSQIVTVDQFAETMTSIQEAIASLGRRIDGQQAQQVLPQDGAQYDHTVPPPPPPSQSAPQAMPFTLHSQTEVAPPPITVPTPTSEDPRARMDRLEQRLRQLRTSDRAITYEDFDGAPMASLPAKFRMPEIERYTGIGCPRIHLRLYSTIMRAHGLDEDQMIMLFPMSLSGAAQRWFASLDVSRRRTWDDLAQEFLRQYAFNTVIDVSRRELEALRQRTDESVSSFISRWWGKIAEIIDRPPKRDQIQMVLRSLQPRIARHLVGVPFIDFGSLVSALYNVEDGISRGLWTYSSPSDIKGKKPFVGQRSMDVSTIGSSSQRPLMRHQPIPQLSEPHSSYAPHQYRPRAPRPAYDQTYTPQTLALPYYASQGIKRPPALRKLTEAGLLTALAPRPPPQPIPPQFRMDLHCAYHQRPGHETDRCTALRHAVQDLIDQGLVHLGQPSVTMNPLPAHTTHAIPHPADDIRFLDFDEIDDHVHMLSDDDSDLEPIMSDVIYEMSGVTLGPPMLAPFRLVPEAASVQAATVEPLILPHYSVRTPFILIPDVEEVQALCVDDPQTLDVHIETVRRSADGMLLLCLDRASTDRVMREVHAEVCGPHMGGHMLARKIMKTSYFWLTMETDCCQFVQRCPECQIHGDLIHVSPSELHALTSPWLFSVWGIDIIGKISPKSSSGHEFILVAIDYFTKSHIIYHYGVPHELISDRGVYFRAEVDTLVQQYGIRHHRSFAYKPQTNGAVEAANKNIKRILRRMVETFRDWLEKLPFALWAYRTSFRTSIGATPYSLVYGMETVLPVEIEMGSLRVALEQQIPETDWAQARFDQLNLLDERRLRAADHVRAYQRKMARAFKKRVKPRPLRIGDLVLKVIRELIRDPRGKFRPNWSGPYFIRELTLEGTAWLMDLDGNQFSELTNVDQLKRYYV</sequence>
<reference evidence="3" key="1">
    <citation type="journal article" date="2007" name="PLoS ONE">
        <title>The first genome sequence of an elite grapevine cultivar (Pinot noir Vitis vinifera L.): coping with a highly heterozygous genome.</title>
        <authorList>
            <person name="Velasco R."/>
            <person name="Zharkikh A."/>
            <person name="Troggio M."/>
            <person name="Cartwright D.A."/>
            <person name="Cestaro A."/>
            <person name="Pruss D."/>
            <person name="Pindo M."/>
            <person name="FitzGerald L.M."/>
            <person name="Vezzulli S."/>
            <person name="Reid J."/>
            <person name="Malacarne G."/>
            <person name="Iliev D."/>
            <person name="Coppola G."/>
            <person name="Wardell B."/>
            <person name="Micheletti D."/>
            <person name="Macalma T."/>
            <person name="Facci M."/>
            <person name="Mitchell J.T."/>
            <person name="Perazzolli M."/>
            <person name="Eldredge G."/>
            <person name="Gatto P."/>
            <person name="Oyzerski R."/>
            <person name="Moretto M."/>
            <person name="Gutin N."/>
            <person name="Stefanini M."/>
            <person name="Chen Y."/>
            <person name="Segala C."/>
            <person name="Davenport C."/>
            <person name="Dematte L."/>
            <person name="Mraz A."/>
            <person name="Battilana J."/>
            <person name="Stormo K."/>
            <person name="Costa F."/>
            <person name="Tao Q."/>
            <person name="Si-Ammour A."/>
            <person name="Harkins T."/>
            <person name="Lackey A."/>
            <person name="Perbost C."/>
            <person name="Taillon B."/>
            <person name="Stella A."/>
            <person name="Solovyev V."/>
            <person name="Fawcett J.A."/>
            <person name="Sterck L."/>
            <person name="Vandepoele K."/>
            <person name="Grando S.M."/>
            <person name="Toppo S."/>
            <person name="Moser C."/>
            <person name="Lanchbury J."/>
            <person name="Bogden R."/>
            <person name="Skolnick M."/>
            <person name="Sgaramella V."/>
            <person name="Bhatnagar S.K."/>
            <person name="Fontana P."/>
            <person name="Gutin A."/>
            <person name="Van de Peer Y."/>
            <person name="Salamini F."/>
            <person name="Viola R."/>
        </authorList>
    </citation>
    <scope>NUCLEOTIDE SEQUENCE</scope>
</reference>
<organism evidence="3">
    <name type="scientific">Vitis vinifera</name>
    <name type="common">Grape</name>
    <dbReference type="NCBI Taxonomy" id="29760"/>
    <lineage>
        <taxon>Eukaryota</taxon>
        <taxon>Viridiplantae</taxon>
        <taxon>Streptophyta</taxon>
        <taxon>Embryophyta</taxon>
        <taxon>Tracheophyta</taxon>
        <taxon>Spermatophyta</taxon>
        <taxon>Magnoliopsida</taxon>
        <taxon>eudicotyledons</taxon>
        <taxon>Gunneridae</taxon>
        <taxon>Pentapetalae</taxon>
        <taxon>rosids</taxon>
        <taxon>Vitales</taxon>
        <taxon>Vitaceae</taxon>
        <taxon>Viteae</taxon>
        <taxon>Vitis</taxon>
    </lineage>
</organism>
<feature type="region of interest" description="Disordered" evidence="1">
    <location>
        <begin position="287"/>
        <end position="306"/>
    </location>
</feature>
<dbReference type="ExpressionAtlas" id="A5B0T5">
    <property type="expression patterns" value="baseline"/>
</dbReference>
<name>A5B0T5_VITVI</name>
<dbReference type="Pfam" id="PF03732">
    <property type="entry name" value="Retrotrans_gag"/>
    <property type="match status" value="1"/>
</dbReference>
<evidence type="ECO:0000256" key="1">
    <source>
        <dbReference type="SAM" id="MobiDB-lite"/>
    </source>
</evidence>
<dbReference type="EMBL" id="AM442669">
    <property type="protein sequence ID" value="CAN67366.1"/>
    <property type="molecule type" value="Genomic_DNA"/>
</dbReference>
<feature type="region of interest" description="Disordered" evidence="1">
    <location>
        <begin position="555"/>
        <end position="597"/>
    </location>
</feature>
<gene>
    <name evidence="3" type="ORF">VITISV_007976</name>
</gene>
<proteinExistence type="predicted"/>
<feature type="domain" description="Integrase catalytic" evidence="2">
    <location>
        <begin position="869"/>
        <end position="1031"/>
    </location>
</feature>
<dbReference type="InterPro" id="IPR036397">
    <property type="entry name" value="RNaseH_sf"/>
</dbReference>
<dbReference type="Gene3D" id="1.10.340.70">
    <property type="match status" value="1"/>
</dbReference>
<feature type="compositionally biased region" description="Polar residues" evidence="1">
    <location>
        <begin position="555"/>
        <end position="564"/>
    </location>
</feature>
<dbReference type="PANTHER" id="PTHR48475:SF1">
    <property type="entry name" value="RNASE H TYPE-1 DOMAIN-CONTAINING PROTEIN"/>
    <property type="match status" value="1"/>
</dbReference>
<evidence type="ECO:0000313" key="3">
    <source>
        <dbReference type="EMBL" id="CAN67366.1"/>
    </source>
</evidence>
<protein>
    <recommendedName>
        <fullName evidence="2">Integrase catalytic domain-containing protein</fullName>
    </recommendedName>
</protein>
<dbReference type="PANTHER" id="PTHR48475">
    <property type="entry name" value="RIBONUCLEASE H"/>
    <property type="match status" value="1"/>
</dbReference>
<dbReference type="InterPro" id="IPR001584">
    <property type="entry name" value="Integrase_cat-core"/>
</dbReference>
<evidence type="ECO:0000259" key="2">
    <source>
        <dbReference type="PROSITE" id="PS50994"/>
    </source>
</evidence>
<feature type="region of interest" description="Disordered" evidence="1">
    <location>
        <begin position="314"/>
        <end position="335"/>
    </location>
</feature>